<evidence type="ECO:0000313" key="4">
    <source>
        <dbReference type="Proteomes" id="UP000232323"/>
    </source>
</evidence>
<keyword evidence="2" id="KW-0812">Transmembrane</keyword>
<evidence type="ECO:0000256" key="2">
    <source>
        <dbReference type="SAM" id="Phobius"/>
    </source>
</evidence>
<keyword evidence="2" id="KW-0472">Membrane</keyword>
<keyword evidence="4" id="KW-1185">Reference proteome</keyword>
<protein>
    <submittedName>
        <fullName evidence="3">Uncharacterized protein</fullName>
    </submittedName>
</protein>
<accession>A0A250XKE7</accession>
<reference evidence="3 4" key="1">
    <citation type="submission" date="2017-08" db="EMBL/GenBank/DDBJ databases">
        <title>Acidophilic green algal genome provides insights into adaptation to an acidic environment.</title>
        <authorList>
            <person name="Hirooka S."/>
            <person name="Hirose Y."/>
            <person name="Kanesaki Y."/>
            <person name="Higuchi S."/>
            <person name="Fujiwara T."/>
            <person name="Onuma R."/>
            <person name="Era A."/>
            <person name="Ohbayashi R."/>
            <person name="Uzuka A."/>
            <person name="Nozaki H."/>
            <person name="Yoshikawa H."/>
            <person name="Miyagishima S.Y."/>
        </authorList>
    </citation>
    <scope>NUCLEOTIDE SEQUENCE [LARGE SCALE GENOMIC DNA]</scope>
    <source>
        <strain evidence="3 4">NIES-2499</strain>
    </source>
</reference>
<dbReference type="AlphaFoldDB" id="A0A250XKE7"/>
<feature type="transmembrane region" description="Helical" evidence="2">
    <location>
        <begin position="142"/>
        <end position="160"/>
    </location>
</feature>
<comment type="caution">
    <text evidence="3">The sequence shown here is derived from an EMBL/GenBank/DDBJ whole genome shotgun (WGS) entry which is preliminary data.</text>
</comment>
<keyword evidence="2" id="KW-1133">Transmembrane helix</keyword>
<gene>
    <name evidence="3" type="ORF">CEUSTIGMA_g10706.t1</name>
</gene>
<sequence>MRSLIYKQNVVNVSKPRSGGSVVPALITVDHAFPHTSCRISKRLISMESAADGPSPSQNGDDQPKAVALPRQLPSIGYTFVLAGFLKILTMFSLASSAPQDTVRTALGHTSQFLLVPGGLLMCWVAKLIVDSNLQESKKFMAGLVAVLVFLYFFIYKLLFKYDVAVEMIRGPRPTMSGPMAEVRARAGDRDRSGLMLRDSRSYESDRVGQYNDLSYYEGRYPSQIKADADAEESHERSSARGSTRVSAAELEARNPLRTAYRRAPGTPSVGTSGYID</sequence>
<feature type="region of interest" description="Disordered" evidence="1">
    <location>
        <begin position="227"/>
        <end position="277"/>
    </location>
</feature>
<feature type="transmembrane region" description="Helical" evidence="2">
    <location>
        <begin position="110"/>
        <end position="130"/>
    </location>
</feature>
<organism evidence="3 4">
    <name type="scientific">Chlamydomonas eustigma</name>
    <dbReference type="NCBI Taxonomy" id="1157962"/>
    <lineage>
        <taxon>Eukaryota</taxon>
        <taxon>Viridiplantae</taxon>
        <taxon>Chlorophyta</taxon>
        <taxon>core chlorophytes</taxon>
        <taxon>Chlorophyceae</taxon>
        <taxon>CS clade</taxon>
        <taxon>Chlamydomonadales</taxon>
        <taxon>Chlamydomonadaceae</taxon>
        <taxon>Chlamydomonas</taxon>
    </lineage>
</organism>
<evidence type="ECO:0000256" key="1">
    <source>
        <dbReference type="SAM" id="MobiDB-lite"/>
    </source>
</evidence>
<dbReference type="Proteomes" id="UP000232323">
    <property type="component" value="Unassembled WGS sequence"/>
</dbReference>
<evidence type="ECO:0000313" key="3">
    <source>
        <dbReference type="EMBL" id="GAX83280.1"/>
    </source>
</evidence>
<feature type="compositionally biased region" description="Basic and acidic residues" evidence="1">
    <location>
        <begin position="227"/>
        <end position="239"/>
    </location>
</feature>
<proteinExistence type="predicted"/>
<name>A0A250XKE7_9CHLO</name>
<dbReference type="EMBL" id="BEGY01000095">
    <property type="protein sequence ID" value="GAX83280.1"/>
    <property type="molecule type" value="Genomic_DNA"/>
</dbReference>
<feature type="transmembrane region" description="Helical" evidence="2">
    <location>
        <begin position="75"/>
        <end position="98"/>
    </location>
</feature>
<dbReference type="OrthoDB" id="545559at2759"/>